<protein>
    <recommendedName>
        <fullName evidence="3">DUF3052 family protein</fullName>
    </recommendedName>
</protein>
<dbReference type="AlphaFoldDB" id="A0A7C9PNE3"/>
<keyword evidence="2" id="KW-1185">Reference proteome</keyword>
<name>A0A7C9PNE3_9MICO</name>
<evidence type="ECO:0000313" key="2">
    <source>
        <dbReference type="Proteomes" id="UP000479756"/>
    </source>
</evidence>
<dbReference type="RefSeq" id="WP_163473352.1">
    <property type="nucleotide sequence ID" value="NZ_JAAGWZ010000002.1"/>
</dbReference>
<sequence length="199" mass="20367">MGRQARGTLLLDSGRLPIELHLEATVLELRGGLRRDLDRATLTAVSAADGVLSFVAGADRFAVELGPAAGPWAKALLTPAPSLAHKLGLRHGIVVLLEGEPPAPVREALDEVDAGTATAASLGPAELVIATVRSAEQLAALPAWLAGSAPGAAVWVVHGKGASPMPGGTGVRETLRAAGLRDTKVSAVSDEWSATRYTP</sequence>
<evidence type="ECO:0000313" key="1">
    <source>
        <dbReference type="EMBL" id="NEM91565.1"/>
    </source>
</evidence>
<comment type="caution">
    <text evidence="1">The sequence shown here is derived from an EMBL/GenBank/DDBJ whole genome shotgun (WGS) entry which is preliminary data.</text>
</comment>
<reference evidence="1 2" key="1">
    <citation type="journal article" date="2014" name="Int. J. Syst. Evol. Microbiol.">
        <title>Description of Galbitalea soli gen. nov., sp. nov., and Frondihabitans sucicola sp. nov.</title>
        <authorList>
            <person name="Kim S.J."/>
            <person name="Lim J.M."/>
            <person name="Ahn J.H."/>
            <person name="Weon H.Y."/>
            <person name="Hamada M."/>
            <person name="Suzuki K."/>
            <person name="Ahn T.Y."/>
            <person name="Kwon S.W."/>
        </authorList>
    </citation>
    <scope>NUCLEOTIDE SEQUENCE [LARGE SCALE GENOMIC DNA]</scope>
    <source>
        <strain evidence="1 2">NBRC 108727</strain>
    </source>
</reference>
<accession>A0A7C9PNE3</accession>
<organism evidence="1 2">
    <name type="scientific">Galbitalea soli</name>
    <dbReference type="NCBI Taxonomy" id="1268042"/>
    <lineage>
        <taxon>Bacteria</taxon>
        <taxon>Bacillati</taxon>
        <taxon>Actinomycetota</taxon>
        <taxon>Actinomycetes</taxon>
        <taxon>Micrococcales</taxon>
        <taxon>Microbacteriaceae</taxon>
        <taxon>Galbitalea</taxon>
    </lineage>
</organism>
<dbReference type="Proteomes" id="UP000479756">
    <property type="component" value="Unassembled WGS sequence"/>
</dbReference>
<dbReference type="EMBL" id="JAAGWZ010000002">
    <property type="protein sequence ID" value="NEM91565.1"/>
    <property type="molecule type" value="Genomic_DNA"/>
</dbReference>
<proteinExistence type="predicted"/>
<evidence type="ECO:0008006" key="3">
    <source>
        <dbReference type="Google" id="ProtNLM"/>
    </source>
</evidence>
<gene>
    <name evidence="1" type="ORF">G3T37_09365</name>
</gene>